<comment type="caution">
    <text evidence="1">The sequence shown here is derived from an EMBL/GenBank/DDBJ whole genome shotgun (WGS) entry which is preliminary data.</text>
</comment>
<reference evidence="1" key="1">
    <citation type="submission" date="2013-05" db="EMBL/GenBank/DDBJ databases">
        <authorList>
            <person name="Yim A.K.Y."/>
            <person name="Chan T.F."/>
            <person name="Ji K.M."/>
            <person name="Liu X.Y."/>
            <person name="Zhou J.W."/>
            <person name="Li R.Q."/>
            <person name="Yang K.Y."/>
            <person name="Li J."/>
            <person name="Li M."/>
            <person name="Law P.T.W."/>
            <person name="Wu Y.L."/>
            <person name="Cai Z.L."/>
            <person name="Qin H."/>
            <person name="Bao Y."/>
            <person name="Leung R.K.K."/>
            <person name="Ng P.K.S."/>
            <person name="Zou J."/>
            <person name="Zhong X.J."/>
            <person name="Ran P.X."/>
            <person name="Zhong N.S."/>
            <person name="Liu Z.G."/>
            <person name="Tsui S.K.W."/>
        </authorList>
    </citation>
    <scope>NUCLEOTIDE SEQUENCE</scope>
    <source>
        <strain evidence="1">Derf</strain>
        <tissue evidence="1">Whole organism</tissue>
    </source>
</reference>
<organism evidence="1 2">
    <name type="scientific">Dermatophagoides farinae</name>
    <name type="common">American house dust mite</name>
    <dbReference type="NCBI Taxonomy" id="6954"/>
    <lineage>
        <taxon>Eukaryota</taxon>
        <taxon>Metazoa</taxon>
        <taxon>Ecdysozoa</taxon>
        <taxon>Arthropoda</taxon>
        <taxon>Chelicerata</taxon>
        <taxon>Arachnida</taxon>
        <taxon>Acari</taxon>
        <taxon>Acariformes</taxon>
        <taxon>Sarcoptiformes</taxon>
        <taxon>Astigmata</taxon>
        <taxon>Psoroptidia</taxon>
        <taxon>Analgoidea</taxon>
        <taxon>Pyroglyphidae</taxon>
        <taxon>Dermatophagoidinae</taxon>
        <taxon>Dermatophagoides</taxon>
    </lineage>
</organism>
<gene>
    <name evidence="1" type="ORF">DERF_000278</name>
</gene>
<proteinExistence type="predicted"/>
<dbReference type="AlphaFoldDB" id="A0A922I9M4"/>
<dbReference type="Proteomes" id="UP000790347">
    <property type="component" value="Unassembled WGS sequence"/>
</dbReference>
<evidence type="ECO:0000313" key="1">
    <source>
        <dbReference type="EMBL" id="KAH9526176.1"/>
    </source>
</evidence>
<reference evidence="1" key="2">
    <citation type="journal article" date="2022" name="Res Sq">
        <title>Comparative Genomics Reveals Insights into the Divergent Evolution of Astigmatic Mites and Household Pest Adaptations.</title>
        <authorList>
            <person name="Xiong Q."/>
            <person name="Wan A.T.-Y."/>
            <person name="Liu X.-Y."/>
            <person name="Fung C.S.-H."/>
            <person name="Xiao X."/>
            <person name="Malainual N."/>
            <person name="Hou J."/>
            <person name="Wang L."/>
            <person name="Wang M."/>
            <person name="Yang K."/>
            <person name="Cui Y."/>
            <person name="Leung E."/>
            <person name="Nong W."/>
            <person name="Shin S.-K."/>
            <person name="Au S."/>
            <person name="Jeong K.Y."/>
            <person name="Chew F.T."/>
            <person name="Hui J."/>
            <person name="Leung T.F."/>
            <person name="Tungtrongchitr A."/>
            <person name="Zhong N."/>
            <person name="Liu Z."/>
            <person name="Tsui S."/>
        </authorList>
    </citation>
    <scope>NUCLEOTIDE SEQUENCE</scope>
    <source>
        <strain evidence="1">Derf</strain>
        <tissue evidence="1">Whole organism</tissue>
    </source>
</reference>
<name>A0A922I9M4_DERFA</name>
<keyword evidence="2" id="KW-1185">Reference proteome</keyword>
<sequence>MLLKLPSWDGNYRVQLNDLFHEMNLIVDDNYRLNASYRIIIFRCKTVKGNATSDLAIIVIIEISKNHGIFKHSCNDIKPSIKISTI</sequence>
<protein>
    <submittedName>
        <fullName evidence="1">Uncharacterized protein</fullName>
    </submittedName>
</protein>
<accession>A0A922I9M4</accession>
<evidence type="ECO:0000313" key="2">
    <source>
        <dbReference type="Proteomes" id="UP000790347"/>
    </source>
</evidence>
<dbReference type="EMBL" id="ASGP02000001">
    <property type="protein sequence ID" value="KAH9526176.1"/>
    <property type="molecule type" value="Genomic_DNA"/>
</dbReference>